<dbReference type="Proteomes" id="UP000537825">
    <property type="component" value="Unassembled WGS sequence"/>
</dbReference>
<dbReference type="NCBIfam" id="TIGR03696">
    <property type="entry name" value="Rhs_assc_core"/>
    <property type="match status" value="1"/>
</dbReference>
<keyword evidence="5" id="KW-0843">Virulence</keyword>
<evidence type="ECO:0000259" key="6">
    <source>
        <dbReference type="Pfam" id="PF12256"/>
    </source>
</evidence>
<dbReference type="GO" id="GO:0005737">
    <property type="term" value="C:cytoplasm"/>
    <property type="evidence" value="ECO:0007669"/>
    <property type="project" value="InterPro"/>
</dbReference>
<dbReference type="InterPro" id="IPR050708">
    <property type="entry name" value="T6SS_VgrG/RHS"/>
</dbReference>
<accession>A0A7X4Y492</accession>
<evidence type="ECO:0000256" key="4">
    <source>
        <dbReference type="ARBA" id="ARBA00022737"/>
    </source>
</evidence>
<gene>
    <name evidence="8" type="ORF">GTZ93_01210</name>
</gene>
<dbReference type="GO" id="GO:0005576">
    <property type="term" value="C:extracellular region"/>
    <property type="evidence" value="ECO:0007669"/>
    <property type="project" value="UniProtKB-SubCell"/>
</dbReference>
<reference evidence="8 9" key="1">
    <citation type="submission" date="2020-01" db="EMBL/GenBank/DDBJ databases">
        <title>The draft genome sequence of Corallococcus exiguus DSM 14696.</title>
        <authorList>
            <person name="Zhang X."/>
            <person name="Zhu H."/>
        </authorList>
    </citation>
    <scope>NUCLEOTIDE SEQUENCE [LARGE SCALE GENOMIC DNA]</scope>
    <source>
        <strain evidence="8 9">DSM 14696</strain>
    </source>
</reference>
<keyword evidence="2" id="KW-0964">Secreted</keyword>
<dbReference type="InterPro" id="IPR013517">
    <property type="entry name" value="FG-GAP"/>
</dbReference>
<dbReference type="Pfam" id="PF13517">
    <property type="entry name" value="FG-GAP_3"/>
    <property type="match status" value="2"/>
</dbReference>
<dbReference type="RefSeq" id="WP_161662610.1">
    <property type="nucleotide sequence ID" value="NZ_CBCSLE010000083.1"/>
</dbReference>
<dbReference type="InterPro" id="IPR056823">
    <property type="entry name" value="TEN-like_YD-shell"/>
</dbReference>
<keyword evidence="3" id="KW-0732">Signal</keyword>
<dbReference type="InterPro" id="IPR003284">
    <property type="entry name" value="Sal_SpvB"/>
</dbReference>
<proteinExistence type="predicted"/>
<sequence>MAVVCALLGTQAQAAGEPAPGSVNAQTVRLPDGPGSVRGLADSASVNVFSGQVGYGVPLDLPAGIAGFGPKLSLTYSGDLGNGPLGVGWTMPQVVLRRSVRLGVPAYTSADELELVGVGGGRLVALPDGTWRVEGQGHSVKVERDGTGYVITENGGVRYRMGVSAAGRQADGARVAAWHVEEVLHPNGQTTAFSYTQHNGQQYLADVRWGPNAAFRAEFVYGARPDPTVSYRTGFKVETAQRLTEVRVHSFGELLRAYVLGYEDTLALSRLKTVTQLGRGRVGALPTLTLTYATPQAAATAQVEPAGGWLLSNTGTALMDVDGDGLTDLVRLTSSGHQWRKGTGTGFAATRVLSGASGAQLSSSRFLDVDGDARPELVRNFSEAWQINRLQGESLGTTATKWTGTDGMPLYNDTTFFADLNGDGRVDVVRTGSESMSVRWNRATGLAASVQKPPVDGVSLLPGANTRFHDVNGDGLADVVQLSTNWFKVYLGKGDGTFVAGPLQNYPWGEGTTQANVKLADLNRDGLMDLVYVRNGYVSWYRGKAGGGTETAPTQLVPPGVDGASTVVALADLNGNGSEDVVWSGPDGMWALDLAGPTTAGMLLGIDNGLGKTVALQYQASAALAAEADGTPQAWTRRFPTSIPVPVRMTVNPGVGGPARVVEYTVRDGFWDATERRFGGFLVGGVRTVGSGPADTLYEETRYHEGTGMDRSLRGLALEVRREDGLHTLYAVATSVYESRPVQGLPDVPLLRKPALLEARTKHHEGLTTPLETLTTYAYDARVRPIEEKSFGRLDLTGDERTVQRGYASDDALMVQDVVCEETLMEADGTVRSSARMFYGDAAQVFSWTDPTQCRAGRLMRETHGLLAGEQPRWVLQSATEYDAWDNPTRRYGNGLWRAFTYDAHHLRPLTESMEPQAGRTLTWTSAWDDVLGAPQRVTSPDGVVTQMSYDSLGRPDAISVDGAPPHLRYAYDWTAPRPRTFTYVFDGDPSALAGSWTGGWSANGAWRESVSVSDGSGQSLYTATRLEAARWAVSGWRDRDTRGRTIFRSEPFYAQGALPTARPAGVVGQTLAYDAQNRLVSQWLPNGGLRTHGYKAFESTRTDTAMAPVLSRVDGQGRIIRTERQVGTALESVDAHYDAAGHILSLSLQDGVVTHAFTYDTLGRMVAAQDPDVGARTLEYDDRDRLVLQTNGANQGRTFAYDDANRLIRTVGEDATTLLYHYDEGADGTSSGHTAARLAWVEEPRGQVHFGYDAYGRRSLQRRTVDALQSEESVTYSASGLPLTQTTDGLEVPFGYDAAGRLVRAGTYWEALTLDASGLVLEERYGNGVRQVYARDAVGLVSRIQTLKSAGGALYDVTLTRNAYGAPVAVTDDDGVGLNHAATFAYDPAARLTDALLGAVKQSDGTLAAGPDTFHFSYAYDGLQNMVSRQSTGPHALALLQGSYTYGERGFGPRQLTSIGSGPNGTTLDYDGAGRMVRLGGRQMEYDGLDQLVRVTLPSVGSQPGVVEHAYGHDGVRIRTQDPTGQVQYAFSQRVLQRNGMRELLVTAGDRTMARVRYAPPTVPAGPLSGALSALPDARSLTTVVALGGVLALMGVTLASLRRRHEGPAPLVKVGAGALVLALTTSACEPALDLSRARSVPEALAAVESVLYFHSGVAAGPVLMTRQDGTVFEERRSEPFGTPVDAFRETATGASVGSADFRAEPINSLNKPTDPDTGWSDHGDRWMAPEVGLWLSPDPPVKAPQASFLAAPWDLHPYQYVRQNPVFYWDPDGWSSHQNPLATELKRPLTAGQVQIVTRSFAPFDTFGGAYLPGGYAGDGADRGFTPSPDVTAKMSLAVTIDTATGAKVFAEAWSDESEGSGLPARVFGRMSGYPLTEPLKGTARPTTRVDVTTEDGFVRLNQDMAAALPLNKFAADIDTHSYIQMFKDGNLLRLRGFMVGDAFPNAEIFIRDSANNRVMLHTFATPGGENGPYEYLGGDKRREMGSFAVQIQTNGKGEFTGVRAAGQESFMSVDDWNKQMTSSGGANTP</sequence>
<evidence type="ECO:0000256" key="5">
    <source>
        <dbReference type="ARBA" id="ARBA00023026"/>
    </source>
</evidence>
<dbReference type="Pfam" id="PF12256">
    <property type="entry name" value="TcdB_toxin_midN"/>
    <property type="match status" value="1"/>
</dbReference>
<dbReference type="Gene3D" id="2.130.10.130">
    <property type="entry name" value="Integrin alpha, N-terminal"/>
    <property type="match status" value="1"/>
</dbReference>
<evidence type="ECO:0000313" key="8">
    <source>
        <dbReference type="EMBL" id="NBC38433.1"/>
    </source>
</evidence>
<evidence type="ECO:0008006" key="10">
    <source>
        <dbReference type="Google" id="ProtNLM"/>
    </source>
</evidence>
<comment type="caution">
    <text evidence="8">The sequence shown here is derived from an EMBL/GenBank/DDBJ whole genome shotgun (WGS) entry which is preliminary data.</text>
</comment>
<dbReference type="InterPro" id="IPR022045">
    <property type="entry name" value="TcdB_toxin_mid/N"/>
</dbReference>
<evidence type="ECO:0000313" key="9">
    <source>
        <dbReference type="Proteomes" id="UP000537825"/>
    </source>
</evidence>
<dbReference type="PANTHER" id="PTHR32305">
    <property type="match status" value="1"/>
</dbReference>
<feature type="domain" description="Insecticide toxin TcdB middle/N-terminal" evidence="6">
    <location>
        <begin position="565"/>
        <end position="682"/>
    </location>
</feature>
<dbReference type="InterPro" id="IPR022385">
    <property type="entry name" value="Rhs_assc_core"/>
</dbReference>
<evidence type="ECO:0000256" key="3">
    <source>
        <dbReference type="ARBA" id="ARBA00022729"/>
    </source>
</evidence>
<dbReference type="EMBL" id="JAAAPK010000001">
    <property type="protein sequence ID" value="NBC38433.1"/>
    <property type="molecule type" value="Genomic_DNA"/>
</dbReference>
<dbReference type="Pfam" id="PF25023">
    <property type="entry name" value="TEN_YD-shell"/>
    <property type="match status" value="1"/>
</dbReference>
<protein>
    <recommendedName>
        <fullName evidence="10">Insecticide toxin TcdB middle/N-terminal domain-containing protein</fullName>
    </recommendedName>
</protein>
<dbReference type="InterPro" id="IPR006530">
    <property type="entry name" value="YD"/>
</dbReference>
<dbReference type="PANTHER" id="PTHR32305:SF15">
    <property type="entry name" value="PROTEIN RHSA-RELATED"/>
    <property type="match status" value="1"/>
</dbReference>
<comment type="subcellular location">
    <subcellularLocation>
        <location evidence="1">Secreted</location>
    </subcellularLocation>
</comment>
<evidence type="ECO:0000256" key="1">
    <source>
        <dbReference type="ARBA" id="ARBA00004613"/>
    </source>
</evidence>
<organism evidence="8 9">
    <name type="scientific">Corallococcus exiguus</name>
    <dbReference type="NCBI Taxonomy" id="83462"/>
    <lineage>
        <taxon>Bacteria</taxon>
        <taxon>Pseudomonadati</taxon>
        <taxon>Myxococcota</taxon>
        <taxon>Myxococcia</taxon>
        <taxon>Myxococcales</taxon>
        <taxon>Cystobacterineae</taxon>
        <taxon>Myxococcaceae</taxon>
        <taxon>Corallococcus</taxon>
    </lineage>
</organism>
<evidence type="ECO:0000256" key="2">
    <source>
        <dbReference type="ARBA" id="ARBA00022525"/>
    </source>
</evidence>
<dbReference type="SUPFAM" id="SSF69318">
    <property type="entry name" value="Integrin alpha N-terminal domain"/>
    <property type="match status" value="1"/>
</dbReference>
<dbReference type="Pfam" id="PF03534">
    <property type="entry name" value="SpvB"/>
    <property type="match status" value="1"/>
</dbReference>
<dbReference type="Gene3D" id="2.180.10.10">
    <property type="entry name" value="RHS repeat-associated core"/>
    <property type="match status" value="2"/>
</dbReference>
<keyword evidence="4" id="KW-0677">Repeat</keyword>
<dbReference type="InterPro" id="IPR028994">
    <property type="entry name" value="Integrin_alpha_N"/>
</dbReference>
<name>A0A7X4Y492_9BACT</name>
<dbReference type="NCBIfam" id="TIGR01643">
    <property type="entry name" value="YD_repeat_2x"/>
    <property type="match status" value="1"/>
</dbReference>
<keyword evidence="9" id="KW-1185">Reference proteome</keyword>
<evidence type="ECO:0000259" key="7">
    <source>
        <dbReference type="Pfam" id="PF25023"/>
    </source>
</evidence>
<feature type="domain" description="Teneurin-like YD-shell" evidence="7">
    <location>
        <begin position="1115"/>
        <end position="1265"/>
    </location>
</feature>